<organism evidence="6 7">
    <name type="scientific">Butyricicoccus pullicaecorum</name>
    <dbReference type="NCBI Taxonomy" id="501571"/>
    <lineage>
        <taxon>Bacteria</taxon>
        <taxon>Bacillati</taxon>
        <taxon>Bacillota</taxon>
        <taxon>Clostridia</taxon>
        <taxon>Eubacteriales</taxon>
        <taxon>Butyricicoccaceae</taxon>
        <taxon>Butyricicoccus</taxon>
    </lineage>
</organism>
<dbReference type="InterPro" id="IPR009057">
    <property type="entry name" value="Homeodomain-like_sf"/>
</dbReference>
<keyword evidence="3" id="KW-0010">Activator</keyword>
<name>A0A1Y4LZ57_9FIRM</name>
<gene>
    <name evidence="6" type="ORF">B5F15_04435</name>
</gene>
<dbReference type="PROSITE" id="PS01124">
    <property type="entry name" value="HTH_ARAC_FAMILY_2"/>
    <property type="match status" value="1"/>
</dbReference>
<dbReference type="PROSITE" id="PS00041">
    <property type="entry name" value="HTH_ARAC_FAMILY_1"/>
    <property type="match status" value="1"/>
</dbReference>
<evidence type="ECO:0000256" key="4">
    <source>
        <dbReference type="ARBA" id="ARBA00023163"/>
    </source>
</evidence>
<reference evidence="7" key="1">
    <citation type="submission" date="2017-04" db="EMBL/GenBank/DDBJ databases">
        <title>Function of individual gut microbiota members based on whole genome sequencing of pure cultures obtained from chicken caecum.</title>
        <authorList>
            <person name="Medvecky M."/>
            <person name="Cejkova D."/>
            <person name="Polansky O."/>
            <person name="Karasova D."/>
            <person name="Kubasova T."/>
            <person name="Cizek A."/>
            <person name="Rychlik I."/>
        </authorList>
    </citation>
    <scope>NUCLEOTIDE SEQUENCE [LARGE SCALE GENOMIC DNA]</scope>
    <source>
        <strain evidence="7">An179</strain>
    </source>
</reference>
<feature type="domain" description="HTH araC/xylS-type" evidence="5">
    <location>
        <begin position="202"/>
        <end position="300"/>
    </location>
</feature>
<dbReference type="PANTHER" id="PTHR46796:SF6">
    <property type="entry name" value="ARAC SUBFAMILY"/>
    <property type="match status" value="1"/>
</dbReference>
<dbReference type="GO" id="GO:0003700">
    <property type="term" value="F:DNA-binding transcription factor activity"/>
    <property type="evidence" value="ECO:0007669"/>
    <property type="project" value="InterPro"/>
</dbReference>
<evidence type="ECO:0000256" key="3">
    <source>
        <dbReference type="ARBA" id="ARBA00023159"/>
    </source>
</evidence>
<accession>A0A1Y4LZ57</accession>
<dbReference type="SMART" id="SM00342">
    <property type="entry name" value="HTH_ARAC"/>
    <property type="match status" value="1"/>
</dbReference>
<evidence type="ECO:0000256" key="2">
    <source>
        <dbReference type="ARBA" id="ARBA00023125"/>
    </source>
</evidence>
<evidence type="ECO:0000259" key="5">
    <source>
        <dbReference type="PROSITE" id="PS01124"/>
    </source>
</evidence>
<keyword evidence="1" id="KW-0805">Transcription regulation</keyword>
<dbReference type="PANTHER" id="PTHR46796">
    <property type="entry name" value="HTH-TYPE TRANSCRIPTIONAL ACTIVATOR RHAS-RELATED"/>
    <property type="match status" value="1"/>
</dbReference>
<sequence length="302" mass="34159">MNAVLKSCRTNTERGVLPESRQYYNTPSAIARQLFYYPTEIGRYTLDTRYHFLDTSPGAERESHKNFMLIYIDSGGMEIFNDGRRALAAPGQIALINCRKPHHYRALRDTRMIFLHFDGANTAAFFDQIISVHSGKWVLSVPAGSHIRADLLHIFDAQARAADFQPHTPSESELSQTIYRILCELLVPPRDASLTPDQDLIAQAIRYILDHLFEPLSVEDVASAVSLSASHFSRLFKARTGYSPHEYIVLRRIDEAKSLLHTTSLSVKQIAFRVGYHSEVNFISSFTAKTGISPAVFRRMPI</sequence>
<dbReference type="InterPro" id="IPR018062">
    <property type="entry name" value="HTH_AraC-typ_CS"/>
</dbReference>
<dbReference type="GO" id="GO:0043565">
    <property type="term" value="F:sequence-specific DNA binding"/>
    <property type="evidence" value="ECO:0007669"/>
    <property type="project" value="InterPro"/>
</dbReference>
<dbReference type="SUPFAM" id="SSF46689">
    <property type="entry name" value="Homeodomain-like"/>
    <property type="match status" value="2"/>
</dbReference>
<dbReference type="Proteomes" id="UP000195326">
    <property type="component" value="Unassembled WGS sequence"/>
</dbReference>
<dbReference type="InterPro" id="IPR018060">
    <property type="entry name" value="HTH_AraC"/>
</dbReference>
<evidence type="ECO:0000313" key="7">
    <source>
        <dbReference type="Proteomes" id="UP000195326"/>
    </source>
</evidence>
<dbReference type="RefSeq" id="WP_087414492.1">
    <property type="nucleotide sequence ID" value="NZ_NFKL01000005.1"/>
</dbReference>
<evidence type="ECO:0000313" key="6">
    <source>
        <dbReference type="EMBL" id="OUP59672.1"/>
    </source>
</evidence>
<dbReference type="Pfam" id="PF02311">
    <property type="entry name" value="AraC_binding"/>
    <property type="match status" value="1"/>
</dbReference>
<proteinExistence type="predicted"/>
<protein>
    <recommendedName>
        <fullName evidence="5">HTH araC/xylS-type domain-containing protein</fullName>
    </recommendedName>
</protein>
<dbReference type="AlphaFoldDB" id="A0A1Y4LZ57"/>
<dbReference type="SUPFAM" id="SSF51215">
    <property type="entry name" value="Regulatory protein AraC"/>
    <property type="match status" value="1"/>
</dbReference>
<evidence type="ECO:0000256" key="1">
    <source>
        <dbReference type="ARBA" id="ARBA00023015"/>
    </source>
</evidence>
<dbReference type="Pfam" id="PF12833">
    <property type="entry name" value="HTH_18"/>
    <property type="match status" value="1"/>
</dbReference>
<dbReference type="STRING" id="501571.GCA_900143195_00123"/>
<keyword evidence="4" id="KW-0804">Transcription</keyword>
<dbReference type="InterPro" id="IPR003313">
    <property type="entry name" value="AraC-bd"/>
</dbReference>
<dbReference type="InterPro" id="IPR037923">
    <property type="entry name" value="HTH-like"/>
</dbReference>
<keyword evidence="2" id="KW-0238">DNA-binding</keyword>
<dbReference type="EMBL" id="NFKL01000005">
    <property type="protein sequence ID" value="OUP59672.1"/>
    <property type="molecule type" value="Genomic_DNA"/>
</dbReference>
<dbReference type="Gene3D" id="1.10.10.60">
    <property type="entry name" value="Homeodomain-like"/>
    <property type="match status" value="2"/>
</dbReference>
<dbReference type="InterPro" id="IPR050204">
    <property type="entry name" value="AraC_XylS_family_regulators"/>
</dbReference>
<comment type="caution">
    <text evidence="6">The sequence shown here is derived from an EMBL/GenBank/DDBJ whole genome shotgun (WGS) entry which is preliminary data.</text>
</comment>